<evidence type="ECO:0000256" key="1">
    <source>
        <dbReference type="ARBA" id="ARBA00008136"/>
    </source>
</evidence>
<dbReference type="PANTHER" id="PTHR13604">
    <property type="entry name" value="DC12-RELATED"/>
    <property type="match status" value="1"/>
</dbReference>
<evidence type="ECO:0000256" key="3">
    <source>
        <dbReference type="ARBA" id="ARBA00022763"/>
    </source>
</evidence>
<organism evidence="9 10">
    <name type="scientific">Paraflavisolibacter caeni</name>
    <dbReference type="NCBI Taxonomy" id="2982496"/>
    <lineage>
        <taxon>Bacteria</taxon>
        <taxon>Pseudomonadati</taxon>
        <taxon>Bacteroidota</taxon>
        <taxon>Chitinophagia</taxon>
        <taxon>Chitinophagales</taxon>
        <taxon>Chitinophagaceae</taxon>
        <taxon>Paraflavisolibacter</taxon>
    </lineage>
</organism>
<evidence type="ECO:0000313" key="9">
    <source>
        <dbReference type="EMBL" id="MCU7551273.1"/>
    </source>
</evidence>
<evidence type="ECO:0000256" key="4">
    <source>
        <dbReference type="ARBA" id="ARBA00022801"/>
    </source>
</evidence>
<dbReference type="GO" id="GO:0016829">
    <property type="term" value="F:lyase activity"/>
    <property type="evidence" value="ECO:0007669"/>
    <property type="project" value="UniProtKB-KW"/>
</dbReference>
<dbReference type="AlphaFoldDB" id="A0A9X3BJJ4"/>
<protein>
    <recommendedName>
        <fullName evidence="8">Abasic site processing protein</fullName>
        <ecNumber evidence="8">3.4.-.-</ecNumber>
    </recommendedName>
</protein>
<accession>A0A9X3BJJ4</accession>
<dbReference type="GO" id="GO:0106300">
    <property type="term" value="P:protein-DNA covalent cross-linking repair"/>
    <property type="evidence" value="ECO:0007669"/>
    <property type="project" value="InterPro"/>
</dbReference>
<comment type="caution">
    <text evidence="9">The sequence shown here is derived from an EMBL/GenBank/DDBJ whole genome shotgun (WGS) entry which is preliminary data.</text>
</comment>
<keyword evidence="5" id="KW-0190">Covalent protein-DNA linkage</keyword>
<keyword evidence="4 8" id="KW-0378">Hydrolase</keyword>
<dbReference type="EC" id="3.4.-.-" evidence="8"/>
<keyword evidence="6" id="KW-0238">DNA-binding</keyword>
<dbReference type="EMBL" id="JAOTIF010000019">
    <property type="protein sequence ID" value="MCU7551273.1"/>
    <property type="molecule type" value="Genomic_DNA"/>
</dbReference>
<dbReference type="Proteomes" id="UP001155483">
    <property type="component" value="Unassembled WGS sequence"/>
</dbReference>
<reference evidence="9" key="2">
    <citation type="submission" date="2023-04" db="EMBL/GenBank/DDBJ databases">
        <title>Paracnuella aquatica gen. nov., sp. nov., a member of the family Chitinophagaceae isolated from a hot spring.</title>
        <authorList>
            <person name="Wang C."/>
        </authorList>
    </citation>
    <scope>NUCLEOTIDE SEQUENCE</scope>
    <source>
        <strain evidence="9">LB-8</strain>
    </source>
</reference>
<name>A0A9X3BJJ4_9BACT</name>
<proteinExistence type="inferred from homology"/>
<dbReference type="Gene3D" id="3.90.1680.10">
    <property type="entry name" value="SOS response associated peptidase-like"/>
    <property type="match status" value="1"/>
</dbReference>
<evidence type="ECO:0000256" key="5">
    <source>
        <dbReference type="ARBA" id="ARBA00023124"/>
    </source>
</evidence>
<evidence type="ECO:0000256" key="6">
    <source>
        <dbReference type="ARBA" id="ARBA00023125"/>
    </source>
</evidence>
<keyword evidence="2 8" id="KW-0645">Protease</keyword>
<evidence type="ECO:0000256" key="8">
    <source>
        <dbReference type="RuleBase" id="RU364100"/>
    </source>
</evidence>
<dbReference type="GO" id="GO:0008233">
    <property type="term" value="F:peptidase activity"/>
    <property type="evidence" value="ECO:0007669"/>
    <property type="project" value="UniProtKB-KW"/>
</dbReference>
<comment type="similarity">
    <text evidence="1 8">Belongs to the SOS response-associated peptidase family.</text>
</comment>
<dbReference type="GO" id="GO:0003697">
    <property type="term" value="F:single-stranded DNA binding"/>
    <property type="evidence" value="ECO:0007669"/>
    <property type="project" value="InterPro"/>
</dbReference>
<dbReference type="SUPFAM" id="SSF143081">
    <property type="entry name" value="BB1717-like"/>
    <property type="match status" value="1"/>
</dbReference>
<reference evidence="9" key="1">
    <citation type="submission" date="2022-09" db="EMBL/GenBank/DDBJ databases">
        <authorList>
            <person name="Yuan C."/>
            <person name="Ke Z."/>
        </authorList>
    </citation>
    <scope>NUCLEOTIDE SEQUENCE</scope>
    <source>
        <strain evidence="9">LB-8</strain>
    </source>
</reference>
<dbReference type="PANTHER" id="PTHR13604:SF0">
    <property type="entry name" value="ABASIC SITE PROCESSING PROTEIN HMCES"/>
    <property type="match status" value="1"/>
</dbReference>
<dbReference type="InterPro" id="IPR003738">
    <property type="entry name" value="SRAP"/>
</dbReference>
<evidence type="ECO:0000256" key="7">
    <source>
        <dbReference type="ARBA" id="ARBA00023239"/>
    </source>
</evidence>
<keyword evidence="7" id="KW-0456">Lyase</keyword>
<sequence>MCYHYSLTKKQEEIMKMIRAEWEMPFEPVYHVSGFEFAPMPVITMQEPRKVQAYQWGLIPHWVKTAEDAQKLRAQTLNAKGETVFEKPSFRTYVKENRCLVLADGFFEWMEYRKKKYPHFVHLDGLQLFAFAGLYSHWTDKETGELLRTFTIITTDANPLMAKIHNTKQRMPVILPHELWDTWLDPALNKEDIQSLLAPCDNALMKAHPISKLITTRGADTNVPEVTQPYEYAELAS</sequence>
<dbReference type="RefSeq" id="WP_279298712.1">
    <property type="nucleotide sequence ID" value="NZ_JAOTIF010000019.1"/>
</dbReference>
<dbReference type="InterPro" id="IPR036590">
    <property type="entry name" value="SRAP-like"/>
</dbReference>
<keyword evidence="3" id="KW-0227">DNA damage</keyword>
<gene>
    <name evidence="9" type="ORF">OCK74_19280</name>
</gene>
<keyword evidence="10" id="KW-1185">Reference proteome</keyword>
<evidence type="ECO:0000313" key="10">
    <source>
        <dbReference type="Proteomes" id="UP001155483"/>
    </source>
</evidence>
<evidence type="ECO:0000256" key="2">
    <source>
        <dbReference type="ARBA" id="ARBA00022670"/>
    </source>
</evidence>
<dbReference type="GO" id="GO:0006508">
    <property type="term" value="P:proteolysis"/>
    <property type="evidence" value="ECO:0007669"/>
    <property type="project" value="UniProtKB-KW"/>
</dbReference>
<dbReference type="Pfam" id="PF02586">
    <property type="entry name" value="SRAP"/>
    <property type="match status" value="1"/>
</dbReference>